<accession>A0AAD8C3X5</accession>
<keyword evidence="3" id="KW-1185">Reference proteome</keyword>
<organism evidence="2 3">
    <name type="scientific">Biomphalaria pfeifferi</name>
    <name type="common">Bloodfluke planorb</name>
    <name type="synonym">Freshwater snail</name>
    <dbReference type="NCBI Taxonomy" id="112525"/>
    <lineage>
        <taxon>Eukaryota</taxon>
        <taxon>Metazoa</taxon>
        <taxon>Spiralia</taxon>
        <taxon>Lophotrochozoa</taxon>
        <taxon>Mollusca</taxon>
        <taxon>Gastropoda</taxon>
        <taxon>Heterobranchia</taxon>
        <taxon>Euthyneura</taxon>
        <taxon>Panpulmonata</taxon>
        <taxon>Hygrophila</taxon>
        <taxon>Lymnaeoidea</taxon>
        <taxon>Planorbidae</taxon>
        <taxon>Biomphalaria</taxon>
    </lineage>
</organism>
<dbReference type="EMBL" id="JASAOG010000012">
    <property type="protein sequence ID" value="KAK0065755.1"/>
    <property type="molecule type" value="Genomic_DNA"/>
</dbReference>
<evidence type="ECO:0000313" key="3">
    <source>
        <dbReference type="Proteomes" id="UP001233172"/>
    </source>
</evidence>
<reference evidence="2" key="1">
    <citation type="journal article" date="2023" name="PLoS Negl. Trop. Dis.">
        <title>A genome sequence for Biomphalaria pfeifferi, the major vector snail for the human-infecting parasite Schistosoma mansoni.</title>
        <authorList>
            <person name="Bu L."/>
            <person name="Lu L."/>
            <person name="Laidemitt M.R."/>
            <person name="Zhang S.M."/>
            <person name="Mutuku M."/>
            <person name="Mkoji G."/>
            <person name="Steinauer M."/>
            <person name="Loker E.S."/>
        </authorList>
    </citation>
    <scope>NUCLEOTIDE SEQUENCE</scope>
    <source>
        <strain evidence="2">KasaAsao</strain>
    </source>
</reference>
<sequence>MSPEVRVYVKEQQATAPADIASAADRYLNARKDLKGKATATDQQTDQPTSPAQSNLPPKTSQHNQGPGRQSAPNKHNHLSRYNQANNSQRDSRQGARDSRPTPH</sequence>
<feature type="compositionally biased region" description="Basic and acidic residues" evidence="1">
    <location>
        <begin position="90"/>
        <end position="104"/>
    </location>
</feature>
<feature type="compositionally biased region" description="Polar residues" evidence="1">
    <location>
        <begin position="55"/>
        <end position="89"/>
    </location>
</feature>
<proteinExistence type="predicted"/>
<evidence type="ECO:0000256" key="1">
    <source>
        <dbReference type="SAM" id="MobiDB-lite"/>
    </source>
</evidence>
<comment type="caution">
    <text evidence="2">The sequence shown here is derived from an EMBL/GenBank/DDBJ whole genome shotgun (WGS) entry which is preliminary data.</text>
</comment>
<feature type="compositionally biased region" description="Low complexity" evidence="1">
    <location>
        <begin position="39"/>
        <end position="54"/>
    </location>
</feature>
<dbReference type="AlphaFoldDB" id="A0AAD8C3X5"/>
<dbReference type="Proteomes" id="UP001233172">
    <property type="component" value="Unassembled WGS sequence"/>
</dbReference>
<gene>
    <name evidence="2" type="ORF">Bpfe_004552</name>
</gene>
<name>A0AAD8C3X5_BIOPF</name>
<evidence type="ECO:0000313" key="2">
    <source>
        <dbReference type="EMBL" id="KAK0065755.1"/>
    </source>
</evidence>
<reference evidence="2" key="2">
    <citation type="submission" date="2023-04" db="EMBL/GenBank/DDBJ databases">
        <authorList>
            <person name="Bu L."/>
            <person name="Lu L."/>
            <person name="Laidemitt M.R."/>
            <person name="Zhang S.M."/>
            <person name="Mutuku M."/>
            <person name="Mkoji G."/>
            <person name="Steinauer M."/>
            <person name="Loker E.S."/>
        </authorList>
    </citation>
    <scope>NUCLEOTIDE SEQUENCE</scope>
    <source>
        <strain evidence="2">KasaAsao</strain>
        <tissue evidence="2">Whole Snail</tissue>
    </source>
</reference>
<feature type="region of interest" description="Disordered" evidence="1">
    <location>
        <begin position="32"/>
        <end position="104"/>
    </location>
</feature>
<protein>
    <submittedName>
        <fullName evidence="2">Uncharacterized protein</fullName>
    </submittedName>
</protein>